<dbReference type="PROSITE" id="PS50113">
    <property type="entry name" value="PAC"/>
    <property type="match status" value="1"/>
</dbReference>
<feature type="modified residue" description="4-aspartylphosphate" evidence="21">
    <location>
        <position position="621"/>
    </location>
</feature>
<dbReference type="PANTHER" id="PTHR41523">
    <property type="entry name" value="TWO-COMPONENT SYSTEM SENSOR PROTEIN"/>
    <property type="match status" value="1"/>
</dbReference>
<gene>
    <name evidence="26" type="ORF">LZ519_02015</name>
</gene>
<dbReference type="SMART" id="SM00448">
    <property type="entry name" value="REC"/>
    <property type="match status" value="1"/>
</dbReference>
<keyword evidence="7" id="KW-0285">Flavoprotein</keyword>
<evidence type="ECO:0000256" key="9">
    <source>
        <dbReference type="ARBA" id="ARBA00022679"/>
    </source>
</evidence>
<dbReference type="SMART" id="SM00086">
    <property type="entry name" value="PAC"/>
    <property type="match status" value="2"/>
</dbReference>
<feature type="domain" description="PAS" evidence="24">
    <location>
        <begin position="232"/>
        <end position="285"/>
    </location>
</feature>
<evidence type="ECO:0000256" key="11">
    <source>
        <dbReference type="ARBA" id="ARBA00022737"/>
    </source>
</evidence>
<evidence type="ECO:0000256" key="2">
    <source>
        <dbReference type="ARBA" id="ARBA00004141"/>
    </source>
</evidence>
<dbReference type="SUPFAM" id="SSF52172">
    <property type="entry name" value="CheY-like"/>
    <property type="match status" value="1"/>
</dbReference>
<dbReference type="InterPro" id="IPR035965">
    <property type="entry name" value="PAS-like_dom_sf"/>
</dbReference>
<evidence type="ECO:0000256" key="6">
    <source>
        <dbReference type="ARBA" id="ARBA00022606"/>
    </source>
</evidence>
<evidence type="ECO:0000313" key="26">
    <source>
        <dbReference type="EMBL" id="MCL6678098.1"/>
    </source>
</evidence>
<dbReference type="CDD" id="cd00130">
    <property type="entry name" value="PAS"/>
    <property type="match status" value="2"/>
</dbReference>
<dbReference type="PROSITE" id="PS50112">
    <property type="entry name" value="PAS"/>
    <property type="match status" value="2"/>
</dbReference>
<evidence type="ECO:0000256" key="7">
    <source>
        <dbReference type="ARBA" id="ARBA00022630"/>
    </source>
</evidence>
<reference evidence="26" key="1">
    <citation type="submission" date="2022-05" db="EMBL/GenBank/DDBJ databases">
        <authorList>
            <person name="Jo J.-H."/>
            <person name="Im W.-T."/>
        </authorList>
    </citation>
    <scope>NUCLEOTIDE SEQUENCE</scope>
    <source>
        <strain evidence="26">RG327</strain>
    </source>
</reference>
<dbReference type="InterPro" id="IPR000700">
    <property type="entry name" value="PAS-assoc_C"/>
</dbReference>
<keyword evidence="5 21" id="KW-0597">Phosphoprotein</keyword>
<keyword evidence="9" id="KW-0808">Transferase</keyword>
<dbReference type="InterPro" id="IPR001789">
    <property type="entry name" value="Sig_transdc_resp-reg_receiver"/>
</dbReference>
<comment type="catalytic activity">
    <reaction evidence="1">
        <text>ATP + protein L-histidine = ADP + protein N-phospho-L-histidine.</text>
        <dbReference type="EC" id="2.7.13.3"/>
    </reaction>
</comment>
<dbReference type="Gene3D" id="3.30.565.10">
    <property type="entry name" value="Histidine kinase-like ATPase, C-terminal domain"/>
    <property type="match status" value="1"/>
</dbReference>
<evidence type="ECO:0000259" key="24">
    <source>
        <dbReference type="PROSITE" id="PS50112"/>
    </source>
</evidence>
<feature type="transmembrane region" description="Helical" evidence="22">
    <location>
        <begin position="37"/>
        <end position="56"/>
    </location>
</feature>
<dbReference type="SMART" id="SM00911">
    <property type="entry name" value="HWE_HK"/>
    <property type="match status" value="1"/>
</dbReference>
<keyword evidence="15 22" id="KW-1133">Transmembrane helix</keyword>
<dbReference type="Pfam" id="PF07536">
    <property type="entry name" value="HWE_HK"/>
    <property type="match status" value="1"/>
</dbReference>
<feature type="transmembrane region" description="Helical" evidence="22">
    <location>
        <begin position="68"/>
        <end position="86"/>
    </location>
</feature>
<keyword evidence="13" id="KW-0418">Kinase</keyword>
<evidence type="ECO:0000256" key="10">
    <source>
        <dbReference type="ARBA" id="ARBA00022692"/>
    </source>
</evidence>
<name>A0ABT0RCX1_9SPHN</name>
<dbReference type="Pfam" id="PF13493">
    <property type="entry name" value="DUF4118"/>
    <property type="match status" value="1"/>
</dbReference>
<dbReference type="Pfam" id="PF13426">
    <property type="entry name" value="PAS_9"/>
    <property type="match status" value="1"/>
</dbReference>
<dbReference type="InterPro" id="IPR011006">
    <property type="entry name" value="CheY-like_superfamily"/>
</dbReference>
<protein>
    <recommendedName>
        <fullName evidence="3">histidine kinase</fullName>
        <ecNumber evidence="3">2.7.13.3</ecNumber>
    </recommendedName>
</protein>
<keyword evidence="19 22" id="KW-0472">Membrane</keyword>
<dbReference type="Pfam" id="PF00989">
    <property type="entry name" value="PAS"/>
    <property type="match status" value="1"/>
</dbReference>
<dbReference type="EC" id="2.7.13.3" evidence="3"/>
<evidence type="ECO:0000259" key="25">
    <source>
        <dbReference type="PROSITE" id="PS50113"/>
    </source>
</evidence>
<evidence type="ECO:0000256" key="13">
    <source>
        <dbReference type="ARBA" id="ARBA00022777"/>
    </source>
</evidence>
<organism evidence="26 27">
    <name type="scientific">Sphingomonas anseongensis</name>
    <dbReference type="NCBI Taxonomy" id="2908207"/>
    <lineage>
        <taxon>Bacteria</taxon>
        <taxon>Pseudomonadati</taxon>
        <taxon>Pseudomonadota</taxon>
        <taxon>Alphaproteobacteria</taxon>
        <taxon>Sphingomonadales</taxon>
        <taxon>Sphingomonadaceae</taxon>
        <taxon>Sphingomonas</taxon>
    </lineage>
</organism>
<evidence type="ECO:0000256" key="12">
    <source>
        <dbReference type="ARBA" id="ARBA00022741"/>
    </source>
</evidence>
<dbReference type="InterPro" id="IPR000014">
    <property type="entry name" value="PAS"/>
</dbReference>
<evidence type="ECO:0000256" key="14">
    <source>
        <dbReference type="ARBA" id="ARBA00022840"/>
    </source>
</evidence>
<keyword evidence="4" id="KW-0600">Photoreceptor protein</keyword>
<comment type="subcellular location">
    <subcellularLocation>
        <location evidence="2">Membrane</location>
        <topology evidence="2">Multi-pass membrane protein</topology>
    </subcellularLocation>
</comment>
<dbReference type="Gene3D" id="1.20.120.620">
    <property type="entry name" value="Backbone structure of the membrane domain of e. Coli histidine kinase receptor kdpd"/>
    <property type="match status" value="1"/>
</dbReference>
<keyword evidence="27" id="KW-1185">Reference proteome</keyword>
<evidence type="ECO:0000259" key="23">
    <source>
        <dbReference type="PROSITE" id="PS50110"/>
    </source>
</evidence>
<evidence type="ECO:0000256" key="15">
    <source>
        <dbReference type="ARBA" id="ARBA00022989"/>
    </source>
</evidence>
<evidence type="ECO:0000256" key="3">
    <source>
        <dbReference type="ARBA" id="ARBA00012438"/>
    </source>
</evidence>
<dbReference type="InterPro" id="IPR036890">
    <property type="entry name" value="HATPase_C_sf"/>
</dbReference>
<feature type="domain" description="PAC" evidence="25">
    <location>
        <begin position="179"/>
        <end position="231"/>
    </location>
</feature>
<keyword evidence="10 22" id="KW-0812">Transmembrane</keyword>
<dbReference type="Proteomes" id="UP001165343">
    <property type="component" value="Unassembled WGS sequence"/>
</dbReference>
<sequence>MVLAFGARLALAPLLGTSATFVFFVLAVVFTAARIGIGPAIFASVIGGLVATYAFVPPAFTFSDPDKLTNALAFLAICAAVILFAWRTLAQRTQYEEREEKLVSEAREYRLIDAAQDFAIYELDREGRILTWNKGAERLKGWKAEEIIGKPYNILHTPESRATNAPGRELKIAAQTGRFEEQAPRMRKDGTIFAAHVSLFPMRDQNGDVTGFVKVTRDISDRSQAGKAILESRRRMEAIVQSAMDGIITFDEDLRIVVFNPAAERIFGYTAGEVLGSQVTMLFPEASRQRQGQRFRDFFTSGDVNRPLDGADSTVALRKSGEEFPIEASMSQVTVSGERVGTIILRDITDRKTNEEARALLAREVDHRAKNALAVAQALVGLTKADTVEEFGESIRGRIASLARAHTLLSQSQWRGAPLEQLIRDEILPYAKELQLTLQGPEVSCSAAAVQSLSLLFHELATNAVKHGALGSQDGHVDIEWKLASSAMIVSWKERGGPRVLPPKRQGFGTKLLRQVTGRQLDADLNFDWNPEGLGVEIRLPRELFLRAGSGSSPDDATPELPQARATGDERRILVVEDEELVALELSSELSRLGWAIVGPAATLAEAQALLSHGVDAAVLDVNLRGRPIYPVAEALRARHVPFLFCTGYEMVDPEGRFANVPVIRKPAHPAAVSAALSDLLKSRAH</sequence>
<comment type="caution">
    <text evidence="26">The sequence shown here is derived from an EMBL/GenBank/DDBJ whole genome shotgun (WGS) entry which is preliminary data.</text>
</comment>
<dbReference type="NCBIfam" id="TIGR00229">
    <property type="entry name" value="sensory_box"/>
    <property type="match status" value="2"/>
</dbReference>
<dbReference type="InterPro" id="IPR001610">
    <property type="entry name" value="PAC"/>
</dbReference>
<dbReference type="Gene3D" id="3.30.450.20">
    <property type="entry name" value="PAS domain"/>
    <property type="match status" value="2"/>
</dbReference>
<evidence type="ECO:0000256" key="1">
    <source>
        <dbReference type="ARBA" id="ARBA00000085"/>
    </source>
</evidence>
<keyword evidence="14" id="KW-0067">ATP-binding</keyword>
<feature type="domain" description="Response regulatory" evidence="23">
    <location>
        <begin position="572"/>
        <end position="681"/>
    </location>
</feature>
<keyword evidence="20" id="KW-0675">Receptor</keyword>
<keyword evidence="6" id="KW-0716">Sensory transduction</keyword>
<keyword evidence="16" id="KW-0157">Chromophore</keyword>
<keyword evidence="12" id="KW-0547">Nucleotide-binding</keyword>
<dbReference type="SMART" id="SM00091">
    <property type="entry name" value="PAS"/>
    <property type="match status" value="2"/>
</dbReference>
<dbReference type="InterPro" id="IPR038318">
    <property type="entry name" value="KdpD_sf"/>
</dbReference>
<proteinExistence type="predicted"/>
<dbReference type="InterPro" id="IPR013767">
    <property type="entry name" value="PAS_fold"/>
</dbReference>
<dbReference type="InterPro" id="IPR011102">
    <property type="entry name" value="Sig_transdc_His_kinase_HWE"/>
</dbReference>
<evidence type="ECO:0000256" key="22">
    <source>
        <dbReference type="SAM" id="Phobius"/>
    </source>
</evidence>
<evidence type="ECO:0000313" key="27">
    <source>
        <dbReference type="Proteomes" id="UP001165343"/>
    </source>
</evidence>
<dbReference type="InterPro" id="IPR025201">
    <property type="entry name" value="KdpD_TM"/>
</dbReference>
<dbReference type="SUPFAM" id="SSF55785">
    <property type="entry name" value="PYP-like sensor domain (PAS domain)"/>
    <property type="match status" value="2"/>
</dbReference>
<evidence type="ECO:0000256" key="5">
    <source>
        <dbReference type="ARBA" id="ARBA00022553"/>
    </source>
</evidence>
<evidence type="ECO:0000256" key="17">
    <source>
        <dbReference type="ARBA" id="ARBA00023012"/>
    </source>
</evidence>
<keyword evidence="8" id="KW-0288">FMN</keyword>
<dbReference type="PANTHER" id="PTHR41523:SF8">
    <property type="entry name" value="ETHYLENE RESPONSE SENSOR PROTEIN"/>
    <property type="match status" value="1"/>
</dbReference>
<accession>A0ABT0RCX1</accession>
<keyword evidence="18" id="KW-0843">Virulence</keyword>
<evidence type="ECO:0000256" key="21">
    <source>
        <dbReference type="PROSITE-ProRule" id="PRU00169"/>
    </source>
</evidence>
<evidence type="ECO:0000256" key="16">
    <source>
        <dbReference type="ARBA" id="ARBA00022991"/>
    </source>
</evidence>
<evidence type="ECO:0000256" key="4">
    <source>
        <dbReference type="ARBA" id="ARBA00022543"/>
    </source>
</evidence>
<evidence type="ECO:0000256" key="20">
    <source>
        <dbReference type="ARBA" id="ARBA00023170"/>
    </source>
</evidence>
<dbReference type="PROSITE" id="PS50110">
    <property type="entry name" value="RESPONSE_REGULATORY"/>
    <property type="match status" value="1"/>
</dbReference>
<keyword evidence="17" id="KW-0902">Two-component regulatory system</keyword>
<dbReference type="EMBL" id="JAMGBC010000001">
    <property type="protein sequence ID" value="MCL6678098.1"/>
    <property type="molecule type" value="Genomic_DNA"/>
</dbReference>
<evidence type="ECO:0000256" key="8">
    <source>
        <dbReference type="ARBA" id="ARBA00022643"/>
    </source>
</evidence>
<keyword evidence="11" id="KW-0677">Repeat</keyword>
<feature type="transmembrane region" description="Helical" evidence="22">
    <location>
        <begin position="6"/>
        <end position="30"/>
    </location>
</feature>
<evidence type="ECO:0000256" key="19">
    <source>
        <dbReference type="ARBA" id="ARBA00023136"/>
    </source>
</evidence>
<feature type="domain" description="PAS" evidence="24">
    <location>
        <begin position="104"/>
        <end position="156"/>
    </location>
</feature>
<evidence type="ECO:0000256" key="18">
    <source>
        <dbReference type="ARBA" id="ARBA00023026"/>
    </source>
</evidence>
<dbReference type="Gene3D" id="3.40.50.2300">
    <property type="match status" value="1"/>
</dbReference>